<evidence type="ECO:0000256" key="1">
    <source>
        <dbReference type="ARBA" id="ARBA00022460"/>
    </source>
</evidence>
<protein>
    <recommendedName>
        <fullName evidence="5">Cuticle protein</fullName>
    </recommendedName>
</protein>
<dbReference type="InterPro" id="IPR031311">
    <property type="entry name" value="CHIT_BIND_RR_consensus"/>
</dbReference>
<evidence type="ECO:0000313" key="4">
    <source>
        <dbReference type="Proteomes" id="UP000000305"/>
    </source>
</evidence>
<dbReference type="InterPro" id="IPR051217">
    <property type="entry name" value="Insect_Cuticle_Struc_Prot"/>
</dbReference>
<dbReference type="GO" id="GO:0031012">
    <property type="term" value="C:extracellular matrix"/>
    <property type="evidence" value="ECO:0000318"/>
    <property type="project" value="GO_Central"/>
</dbReference>
<dbReference type="EMBL" id="GL732539">
    <property type="protein sequence ID" value="EFX82568.1"/>
    <property type="molecule type" value="Genomic_DNA"/>
</dbReference>
<dbReference type="OrthoDB" id="6630425at2759"/>
<dbReference type="PRINTS" id="PR00947">
    <property type="entry name" value="CUTICLE"/>
</dbReference>
<dbReference type="PROSITE" id="PS51155">
    <property type="entry name" value="CHIT_BIND_RR_2"/>
    <property type="match status" value="1"/>
</dbReference>
<dbReference type="Proteomes" id="UP000000305">
    <property type="component" value="Unassembled WGS sequence"/>
</dbReference>
<dbReference type="InParanoid" id="E9GCJ8"/>
<accession>E9GCJ8</accession>
<dbReference type="AlphaFoldDB" id="E9GCJ8"/>
<dbReference type="PANTHER" id="PTHR12236">
    <property type="entry name" value="STRUCTURAL CONTITUENT OF CUTICLE"/>
    <property type="match status" value="1"/>
</dbReference>
<dbReference type="PhylomeDB" id="E9GCJ8"/>
<dbReference type="GO" id="GO:0042302">
    <property type="term" value="F:structural constituent of cuticle"/>
    <property type="evidence" value="ECO:0007669"/>
    <property type="project" value="UniProtKB-UniRule"/>
</dbReference>
<evidence type="ECO:0000256" key="2">
    <source>
        <dbReference type="PROSITE-ProRule" id="PRU00497"/>
    </source>
</evidence>
<dbReference type="STRING" id="6669.E9GCJ8"/>
<proteinExistence type="predicted"/>
<dbReference type="Pfam" id="PF00379">
    <property type="entry name" value="Chitin_bind_4"/>
    <property type="match status" value="1"/>
</dbReference>
<keyword evidence="4" id="KW-1185">Reference proteome</keyword>
<name>E9GCJ8_DAPPU</name>
<dbReference type="KEGG" id="dpx:DAPPUDRAFT_302342"/>
<dbReference type="InterPro" id="IPR000618">
    <property type="entry name" value="Insect_cuticle"/>
</dbReference>
<gene>
    <name evidence="3" type="ORF">DAPPUDRAFT_302342</name>
</gene>
<dbReference type="HOGENOM" id="CLU_075165_6_1_1"/>
<dbReference type="PANTHER" id="PTHR12236:SF79">
    <property type="entry name" value="CUTICULAR PROTEIN 50CB-RELATED"/>
    <property type="match status" value="1"/>
</dbReference>
<keyword evidence="1 2" id="KW-0193">Cuticle</keyword>
<dbReference type="PROSITE" id="PS00233">
    <property type="entry name" value="CHIT_BIND_RR_1"/>
    <property type="match status" value="1"/>
</dbReference>
<evidence type="ECO:0008006" key="5">
    <source>
        <dbReference type="Google" id="ProtNLM"/>
    </source>
</evidence>
<sequence length="74" mass="8289">MPYIFGYAVTDSESSSNFDHHESSDAQVITGSYRVALPDGRTQIVTYTADDINGYVADVKYEGEAQYPEHRKSH</sequence>
<reference evidence="3 4" key="1">
    <citation type="journal article" date="2011" name="Science">
        <title>The ecoresponsive genome of Daphnia pulex.</title>
        <authorList>
            <person name="Colbourne J.K."/>
            <person name="Pfrender M.E."/>
            <person name="Gilbert D."/>
            <person name="Thomas W.K."/>
            <person name="Tucker A."/>
            <person name="Oakley T.H."/>
            <person name="Tokishita S."/>
            <person name="Aerts A."/>
            <person name="Arnold G.J."/>
            <person name="Basu M.K."/>
            <person name="Bauer D.J."/>
            <person name="Caceres C.E."/>
            <person name="Carmel L."/>
            <person name="Casola C."/>
            <person name="Choi J.H."/>
            <person name="Detter J.C."/>
            <person name="Dong Q."/>
            <person name="Dusheyko S."/>
            <person name="Eads B.D."/>
            <person name="Frohlich T."/>
            <person name="Geiler-Samerotte K.A."/>
            <person name="Gerlach D."/>
            <person name="Hatcher P."/>
            <person name="Jogdeo S."/>
            <person name="Krijgsveld J."/>
            <person name="Kriventseva E.V."/>
            <person name="Kultz D."/>
            <person name="Laforsch C."/>
            <person name="Lindquist E."/>
            <person name="Lopez J."/>
            <person name="Manak J.R."/>
            <person name="Muller J."/>
            <person name="Pangilinan J."/>
            <person name="Patwardhan R.P."/>
            <person name="Pitluck S."/>
            <person name="Pritham E.J."/>
            <person name="Rechtsteiner A."/>
            <person name="Rho M."/>
            <person name="Rogozin I.B."/>
            <person name="Sakarya O."/>
            <person name="Salamov A."/>
            <person name="Schaack S."/>
            <person name="Shapiro H."/>
            <person name="Shiga Y."/>
            <person name="Skalitzky C."/>
            <person name="Smith Z."/>
            <person name="Souvorov A."/>
            <person name="Sung W."/>
            <person name="Tang Z."/>
            <person name="Tsuchiya D."/>
            <person name="Tu H."/>
            <person name="Vos H."/>
            <person name="Wang M."/>
            <person name="Wolf Y.I."/>
            <person name="Yamagata H."/>
            <person name="Yamada T."/>
            <person name="Ye Y."/>
            <person name="Shaw J.R."/>
            <person name="Andrews J."/>
            <person name="Crease T.J."/>
            <person name="Tang H."/>
            <person name="Lucas S.M."/>
            <person name="Robertson H.M."/>
            <person name="Bork P."/>
            <person name="Koonin E.V."/>
            <person name="Zdobnov E.M."/>
            <person name="Grigoriev I.V."/>
            <person name="Lynch M."/>
            <person name="Boore J.L."/>
        </authorList>
    </citation>
    <scope>NUCLEOTIDE SEQUENCE [LARGE SCALE GENOMIC DNA]</scope>
</reference>
<evidence type="ECO:0000313" key="3">
    <source>
        <dbReference type="EMBL" id="EFX82568.1"/>
    </source>
</evidence>
<organism evidence="3 4">
    <name type="scientific">Daphnia pulex</name>
    <name type="common">Water flea</name>
    <dbReference type="NCBI Taxonomy" id="6669"/>
    <lineage>
        <taxon>Eukaryota</taxon>
        <taxon>Metazoa</taxon>
        <taxon>Ecdysozoa</taxon>
        <taxon>Arthropoda</taxon>
        <taxon>Crustacea</taxon>
        <taxon>Branchiopoda</taxon>
        <taxon>Diplostraca</taxon>
        <taxon>Cladocera</taxon>
        <taxon>Anomopoda</taxon>
        <taxon>Daphniidae</taxon>
        <taxon>Daphnia</taxon>
    </lineage>
</organism>